<keyword evidence="1" id="KW-0812">Transmembrane</keyword>
<gene>
    <name evidence="3" type="ORF">D9756_009956</name>
</gene>
<dbReference type="AlphaFoldDB" id="A0A8H5CU07"/>
<evidence type="ECO:0000313" key="3">
    <source>
        <dbReference type="EMBL" id="KAF5347334.1"/>
    </source>
</evidence>
<keyword evidence="1" id="KW-1133">Transmembrane helix</keyword>
<accession>A0A8H5CU07</accession>
<dbReference type="EMBL" id="JAACJO010000026">
    <property type="protein sequence ID" value="KAF5347334.1"/>
    <property type="molecule type" value="Genomic_DNA"/>
</dbReference>
<dbReference type="OrthoDB" id="2798516at2759"/>
<feature type="transmembrane region" description="Helical" evidence="1">
    <location>
        <begin position="221"/>
        <end position="247"/>
    </location>
</feature>
<reference evidence="3 4" key="1">
    <citation type="journal article" date="2020" name="ISME J.">
        <title>Uncovering the hidden diversity of litter-decomposition mechanisms in mushroom-forming fungi.</title>
        <authorList>
            <person name="Floudas D."/>
            <person name="Bentzer J."/>
            <person name="Ahren D."/>
            <person name="Johansson T."/>
            <person name="Persson P."/>
            <person name="Tunlid A."/>
        </authorList>
    </citation>
    <scope>NUCLEOTIDE SEQUENCE [LARGE SCALE GENOMIC DNA]</scope>
    <source>
        <strain evidence="3 4">CBS 146.42</strain>
    </source>
</reference>
<keyword evidence="4" id="KW-1185">Reference proteome</keyword>
<feature type="transmembrane region" description="Helical" evidence="1">
    <location>
        <begin position="148"/>
        <end position="165"/>
    </location>
</feature>
<feature type="transmembrane region" description="Helical" evidence="1">
    <location>
        <begin position="177"/>
        <end position="201"/>
    </location>
</feature>
<protein>
    <recommendedName>
        <fullName evidence="2">DUF6534 domain-containing protein</fullName>
    </recommendedName>
</protein>
<dbReference type="Pfam" id="PF20152">
    <property type="entry name" value="DUF6534"/>
    <property type="match status" value="1"/>
</dbReference>
<evidence type="ECO:0000259" key="2">
    <source>
        <dbReference type="Pfam" id="PF20152"/>
    </source>
</evidence>
<sequence length="310" mass="34747">MAPMTLLSLENAALYNTVGGLFLRSAGYNVISYPIASNHRDLRGINDRILTLVMMYGVVSSGSLRCKRSGNTTCFQRIQLHKYSVAALWILSTLHLTLTIHAVYTYIITGFGDRVGLEYIVWSIKLQVSANVRILAGHMLFTGADSGLVVVKVLIILIVHSLYPLRVWILGEYHRGIVGYLVALVLMGSFVIGIVFAYHMYEHMKFRTSLALMALFQLFRYEWVIVAAFATSTGFDSVIAAAMYYYLWKSQAPTSRLNTRISTVIQYSLGSGLFTSACSLSALFIYVLLPNTFIFLALEFLLTKHKQYLS</sequence>
<feature type="transmembrane region" description="Helical" evidence="1">
    <location>
        <begin position="49"/>
        <end position="66"/>
    </location>
</feature>
<comment type="caution">
    <text evidence="3">The sequence shown here is derived from an EMBL/GenBank/DDBJ whole genome shotgun (WGS) entry which is preliminary data.</text>
</comment>
<proteinExistence type="predicted"/>
<feature type="domain" description="DUF6534" evidence="2">
    <location>
        <begin position="235"/>
        <end position="304"/>
    </location>
</feature>
<dbReference type="InterPro" id="IPR045339">
    <property type="entry name" value="DUF6534"/>
</dbReference>
<dbReference type="Proteomes" id="UP000559027">
    <property type="component" value="Unassembled WGS sequence"/>
</dbReference>
<evidence type="ECO:0000256" key="1">
    <source>
        <dbReference type="SAM" id="Phobius"/>
    </source>
</evidence>
<evidence type="ECO:0000313" key="4">
    <source>
        <dbReference type="Proteomes" id="UP000559027"/>
    </source>
</evidence>
<organism evidence="3 4">
    <name type="scientific">Leucocoprinus leucothites</name>
    <dbReference type="NCBI Taxonomy" id="201217"/>
    <lineage>
        <taxon>Eukaryota</taxon>
        <taxon>Fungi</taxon>
        <taxon>Dikarya</taxon>
        <taxon>Basidiomycota</taxon>
        <taxon>Agaricomycotina</taxon>
        <taxon>Agaricomycetes</taxon>
        <taxon>Agaricomycetidae</taxon>
        <taxon>Agaricales</taxon>
        <taxon>Agaricineae</taxon>
        <taxon>Agaricaceae</taxon>
        <taxon>Leucocoprinus</taxon>
    </lineage>
</organism>
<feature type="transmembrane region" description="Helical" evidence="1">
    <location>
        <begin position="86"/>
        <end position="107"/>
    </location>
</feature>
<name>A0A8H5CU07_9AGAR</name>
<keyword evidence="1" id="KW-0472">Membrane</keyword>